<protein>
    <submittedName>
        <fullName evidence="1">Uncharacterized protein</fullName>
    </submittedName>
</protein>
<organism evidence="1 2">
    <name type="scientific">Tropicibacter naphthalenivorans</name>
    <dbReference type="NCBI Taxonomy" id="441103"/>
    <lineage>
        <taxon>Bacteria</taxon>
        <taxon>Pseudomonadati</taxon>
        <taxon>Pseudomonadota</taxon>
        <taxon>Alphaproteobacteria</taxon>
        <taxon>Rhodobacterales</taxon>
        <taxon>Roseobacteraceae</taxon>
        <taxon>Tropicibacter</taxon>
    </lineage>
</organism>
<evidence type="ECO:0000313" key="1">
    <source>
        <dbReference type="EMBL" id="CUH77099.1"/>
    </source>
</evidence>
<dbReference type="AlphaFoldDB" id="A0A0P1G673"/>
<keyword evidence="2" id="KW-1185">Reference proteome</keyword>
<evidence type="ECO:0000313" key="2">
    <source>
        <dbReference type="Proteomes" id="UP000054935"/>
    </source>
</evidence>
<dbReference type="Proteomes" id="UP000054935">
    <property type="component" value="Unassembled WGS sequence"/>
</dbReference>
<accession>A0A0P1G673</accession>
<name>A0A0P1G673_9RHOB</name>
<dbReference type="STRING" id="441103.TRN7648_01293"/>
<proteinExistence type="predicted"/>
<dbReference type="OrthoDB" id="7877306at2"/>
<dbReference type="EMBL" id="CYSE01000002">
    <property type="protein sequence ID" value="CUH77099.1"/>
    <property type="molecule type" value="Genomic_DNA"/>
</dbReference>
<reference evidence="1 2" key="1">
    <citation type="submission" date="2015-09" db="EMBL/GenBank/DDBJ databases">
        <authorList>
            <consortium name="Swine Surveillance"/>
        </authorList>
    </citation>
    <scope>NUCLEOTIDE SEQUENCE [LARGE SCALE GENOMIC DNA]</scope>
    <source>
        <strain evidence="1 2">CECT 7648</strain>
    </source>
</reference>
<gene>
    <name evidence="1" type="ORF">TRN7648_01293</name>
</gene>
<dbReference type="RefSeq" id="WP_058246813.1">
    <property type="nucleotide sequence ID" value="NZ_CYSE01000002.1"/>
</dbReference>
<sequence>MPIEVSIHPGRSLGYFKFRGDTDVAEGVRAFLEYVDHPLFDPTFTMLSNTAHLGEVKAGFRGILMGIQRLAPQYKRFRFAADSVIYARDDVAFGTARMLQQMLEPISQFRFHIQRTEQEALGRAGQPETGFDALDAALLAERAANPLARLRLAAGL</sequence>